<name>A0ABD6DC24_9EURY</name>
<dbReference type="EMBL" id="JBHUDM010000007">
    <property type="protein sequence ID" value="MFD1643652.1"/>
    <property type="molecule type" value="Genomic_DNA"/>
</dbReference>
<dbReference type="CDD" id="cd06578">
    <property type="entry name" value="HemD"/>
    <property type="match status" value="1"/>
</dbReference>
<dbReference type="InterPro" id="IPR039793">
    <property type="entry name" value="UROS/Hem4"/>
</dbReference>
<evidence type="ECO:0000313" key="2">
    <source>
        <dbReference type="EMBL" id="MFD1643652.1"/>
    </source>
</evidence>
<sequence length="245" mass="26516">MPKPKVAVLRPDDTRIDEAVCYLQSLEVSPIADPMLSICPTGQAPQQAEYCIFTSPTGVKFAEKQGWHQDGTTVCAVGHQTATALRNCGYSVDVIPSTFTSTGLVEELADEVEGNTVEIARSAHGSDVLIRGLKEAGASVHETHLYRLKRPDTAGQSVKLAVDGELDGILFTSPKTVEHFFEIATERDALSSLQSELEETVIGAIGAPTERAVRRHGGSVDIIPARADFRRLAKDAVNHIREIQQ</sequence>
<evidence type="ECO:0000259" key="1">
    <source>
        <dbReference type="Pfam" id="PF02602"/>
    </source>
</evidence>
<dbReference type="Pfam" id="PF02602">
    <property type="entry name" value="HEM4"/>
    <property type="match status" value="1"/>
</dbReference>
<gene>
    <name evidence="2" type="ORF">ACFSBW_17435</name>
</gene>
<organism evidence="2 3">
    <name type="scientific">Halohasta litorea</name>
    <dbReference type="NCBI Taxonomy" id="869891"/>
    <lineage>
        <taxon>Archaea</taxon>
        <taxon>Methanobacteriati</taxon>
        <taxon>Methanobacteriota</taxon>
        <taxon>Stenosarchaea group</taxon>
        <taxon>Halobacteria</taxon>
        <taxon>Halobacteriales</taxon>
        <taxon>Haloferacaceae</taxon>
        <taxon>Halohasta</taxon>
    </lineage>
</organism>
<dbReference type="AlphaFoldDB" id="A0ABD6DC24"/>
<dbReference type="InterPro" id="IPR003754">
    <property type="entry name" value="4pyrrol_synth_uPrphyn_synth"/>
</dbReference>
<feature type="domain" description="Tetrapyrrole biosynthesis uroporphyrinogen III synthase" evidence="1">
    <location>
        <begin position="18"/>
        <end position="232"/>
    </location>
</feature>
<reference evidence="2 3" key="1">
    <citation type="journal article" date="2019" name="Int. J. Syst. Evol. Microbiol.">
        <title>The Global Catalogue of Microorganisms (GCM) 10K type strain sequencing project: providing services to taxonomists for standard genome sequencing and annotation.</title>
        <authorList>
            <consortium name="The Broad Institute Genomics Platform"/>
            <consortium name="The Broad Institute Genome Sequencing Center for Infectious Disease"/>
            <person name="Wu L."/>
            <person name="Ma J."/>
        </authorList>
    </citation>
    <scope>NUCLEOTIDE SEQUENCE [LARGE SCALE GENOMIC DNA]</scope>
    <source>
        <strain evidence="2 3">CGMCC 1.10593</strain>
    </source>
</reference>
<protein>
    <submittedName>
        <fullName evidence="2">Uroporphyrinogen-III synthase</fullName>
        <ecNumber evidence="2">4.2.1.75</ecNumber>
    </submittedName>
</protein>
<dbReference type="Proteomes" id="UP001597052">
    <property type="component" value="Unassembled WGS sequence"/>
</dbReference>
<dbReference type="Gene3D" id="3.40.50.10090">
    <property type="match status" value="2"/>
</dbReference>
<dbReference type="NCBIfam" id="NF004587">
    <property type="entry name" value="PRK05928.2-5"/>
    <property type="match status" value="1"/>
</dbReference>
<proteinExistence type="predicted"/>
<dbReference type="PANTHER" id="PTHR40082:SF1">
    <property type="entry name" value="BLR5956 PROTEIN"/>
    <property type="match status" value="1"/>
</dbReference>
<dbReference type="GO" id="GO:0004852">
    <property type="term" value="F:uroporphyrinogen-III synthase activity"/>
    <property type="evidence" value="ECO:0007669"/>
    <property type="project" value="UniProtKB-EC"/>
</dbReference>
<dbReference type="GO" id="GO:0006779">
    <property type="term" value="P:porphyrin-containing compound biosynthetic process"/>
    <property type="evidence" value="ECO:0007669"/>
    <property type="project" value="UniProtKB-ARBA"/>
</dbReference>
<accession>A0ABD6DC24</accession>
<dbReference type="SUPFAM" id="SSF69618">
    <property type="entry name" value="HemD-like"/>
    <property type="match status" value="1"/>
</dbReference>
<keyword evidence="2" id="KW-0456">Lyase</keyword>
<dbReference type="PANTHER" id="PTHR40082">
    <property type="entry name" value="BLR5956 PROTEIN"/>
    <property type="match status" value="1"/>
</dbReference>
<keyword evidence="3" id="KW-1185">Reference proteome</keyword>
<dbReference type="RefSeq" id="WP_256397638.1">
    <property type="nucleotide sequence ID" value="NZ_JANHDJ010000009.1"/>
</dbReference>
<evidence type="ECO:0000313" key="3">
    <source>
        <dbReference type="Proteomes" id="UP001597052"/>
    </source>
</evidence>
<dbReference type="EC" id="4.2.1.75" evidence="2"/>
<dbReference type="InterPro" id="IPR036108">
    <property type="entry name" value="4pyrrol_syn_uPrphyn_synt_sf"/>
</dbReference>
<comment type="caution">
    <text evidence="2">The sequence shown here is derived from an EMBL/GenBank/DDBJ whole genome shotgun (WGS) entry which is preliminary data.</text>
</comment>